<dbReference type="Gene3D" id="1.10.555.10">
    <property type="entry name" value="Rho GTPase activation protein"/>
    <property type="match status" value="1"/>
</dbReference>
<protein>
    <recommendedName>
        <fullName evidence="2">Rho-GAP domain-containing protein</fullName>
    </recommendedName>
</protein>
<dbReference type="GO" id="GO:0007165">
    <property type="term" value="P:signal transduction"/>
    <property type="evidence" value="ECO:0007669"/>
    <property type="project" value="InterPro"/>
</dbReference>
<dbReference type="Proteomes" id="UP000276834">
    <property type="component" value="Unassembled WGS sequence"/>
</dbReference>
<dbReference type="PANTHER" id="PTHR14166">
    <property type="entry name" value="SLIT-ROBO RHO GTPASE ACTIVATING PROTEIN"/>
    <property type="match status" value="1"/>
</dbReference>
<proteinExistence type="predicted"/>
<feature type="domain" description="Rho-GAP" evidence="2">
    <location>
        <begin position="1"/>
        <end position="89"/>
    </location>
</feature>
<sequence>MDNLQERALHVRKVLLNLPKTTLIVMRYLFAFLNHLSQFSEENMMDPYNLAICFGPTLMSVPEGHDQVSCQAHVNELIKTIIIQHENIFPGPRELEGPVYSRGCSQFYLITFQDVPSPVCVLATRDLNSQQLQLSLFPCCSESPHGERALTEDSVQDVTAEHHTSDDGMASLVFTGVTGAVTALGEAGEAVLG</sequence>
<dbReference type="PROSITE" id="PS50238">
    <property type="entry name" value="RHOGAP"/>
    <property type="match status" value="1"/>
</dbReference>
<comment type="caution">
    <text evidence="3">The sequence shown here is derived from an EMBL/GenBank/DDBJ whole genome shotgun (WGS) entry which is preliminary data.</text>
</comment>
<dbReference type="AlphaFoldDB" id="A0A3L8RUI2"/>
<dbReference type="FunFam" id="1.10.555.10:FF:000134">
    <property type="entry name" value="SLIT-ROBO Rho GTPase-activating protein 2"/>
    <property type="match status" value="1"/>
</dbReference>
<reference evidence="3 4" key="1">
    <citation type="journal article" date="2018" name="Proc. R. Soc. B">
        <title>A non-coding region near Follistatin controls head colour polymorphism in the Gouldian finch.</title>
        <authorList>
            <person name="Toomey M.B."/>
            <person name="Marques C.I."/>
            <person name="Andrade P."/>
            <person name="Araujo P.M."/>
            <person name="Sabatino S."/>
            <person name="Gazda M.A."/>
            <person name="Afonso S."/>
            <person name="Lopes R.J."/>
            <person name="Corbo J.C."/>
            <person name="Carneiro M."/>
        </authorList>
    </citation>
    <scope>NUCLEOTIDE SEQUENCE [LARGE SCALE GENOMIC DNA]</scope>
    <source>
        <strain evidence="3">Red01</strain>
        <tissue evidence="3">Muscle</tissue>
    </source>
</reference>
<evidence type="ECO:0000259" key="2">
    <source>
        <dbReference type="PROSITE" id="PS50238"/>
    </source>
</evidence>
<dbReference type="Pfam" id="PF00620">
    <property type="entry name" value="RhoGAP"/>
    <property type="match status" value="1"/>
</dbReference>
<gene>
    <name evidence="3" type="ORF">DV515_00015898</name>
</gene>
<name>A0A3L8RUI2_CHLGU</name>
<dbReference type="SUPFAM" id="SSF48350">
    <property type="entry name" value="GTPase activation domain, GAP"/>
    <property type="match status" value="1"/>
</dbReference>
<dbReference type="EMBL" id="QUSF01000221">
    <property type="protein sequence ID" value="RLV86581.1"/>
    <property type="molecule type" value="Genomic_DNA"/>
</dbReference>
<accession>A0A3L8RUI2</accession>
<dbReference type="OrthoDB" id="6281275at2759"/>
<organism evidence="3 4">
    <name type="scientific">Chloebia gouldiae</name>
    <name type="common">Gouldian finch</name>
    <name type="synonym">Erythrura gouldiae</name>
    <dbReference type="NCBI Taxonomy" id="44316"/>
    <lineage>
        <taxon>Eukaryota</taxon>
        <taxon>Metazoa</taxon>
        <taxon>Chordata</taxon>
        <taxon>Craniata</taxon>
        <taxon>Vertebrata</taxon>
        <taxon>Euteleostomi</taxon>
        <taxon>Archelosauria</taxon>
        <taxon>Archosauria</taxon>
        <taxon>Dinosauria</taxon>
        <taxon>Saurischia</taxon>
        <taxon>Theropoda</taxon>
        <taxon>Coelurosauria</taxon>
        <taxon>Aves</taxon>
        <taxon>Neognathae</taxon>
        <taxon>Neoaves</taxon>
        <taxon>Telluraves</taxon>
        <taxon>Australaves</taxon>
        <taxon>Passeriformes</taxon>
        <taxon>Passeroidea</taxon>
        <taxon>Passeridae</taxon>
        <taxon>Chloebia</taxon>
    </lineage>
</organism>
<dbReference type="InterPro" id="IPR000198">
    <property type="entry name" value="RhoGAP_dom"/>
</dbReference>
<evidence type="ECO:0000256" key="1">
    <source>
        <dbReference type="ARBA" id="ARBA00023054"/>
    </source>
</evidence>
<evidence type="ECO:0000313" key="3">
    <source>
        <dbReference type="EMBL" id="RLV86581.1"/>
    </source>
</evidence>
<keyword evidence="4" id="KW-1185">Reference proteome</keyword>
<keyword evidence="1" id="KW-0175">Coiled coil</keyword>
<dbReference type="InterPro" id="IPR051627">
    <property type="entry name" value="SLIT-ROBO_RhoGAP"/>
</dbReference>
<evidence type="ECO:0000313" key="4">
    <source>
        <dbReference type="Proteomes" id="UP000276834"/>
    </source>
</evidence>
<dbReference type="InterPro" id="IPR008936">
    <property type="entry name" value="Rho_GTPase_activation_prot"/>
</dbReference>